<dbReference type="PANTHER" id="PTHR23513:SF11">
    <property type="entry name" value="STAPHYLOFERRIN A TRANSPORTER"/>
    <property type="match status" value="1"/>
</dbReference>
<comment type="subcellular location">
    <subcellularLocation>
        <location evidence="1">Cell membrane</location>
        <topology evidence="1">Multi-pass membrane protein</topology>
    </subcellularLocation>
</comment>
<feature type="transmembrane region" description="Helical" evidence="7">
    <location>
        <begin position="289"/>
        <end position="307"/>
    </location>
</feature>
<dbReference type="Pfam" id="PF07690">
    <property type="entry name" value="MFS_1"/>
    <property type="match status" value="1"/>
</dbReference>
<feature type="transmembrane region" description="Helical" evidence="7">
    <location>
        <begin position="223"/>
        <end position="244"/>
    </location>
</feature>
<dbReference type="Proteomes" id="UP000178622">
    <property type="component" value="Unassembled WGS sequence"/>
</dbReference>
<feature type="transmembrane region" description="Helical" evidence="7">
    <location>
        <begin position="99"/>
        <end position="117"/>
    </location>
</feature>
<keyword evidence="10" id="KW-1185">Reference proteome</keyword>
<keyword evidence="4 7" id="KW-0812">Transmembrane</keyword>
<evidence type="ECO:0000313" key="10">
    <source>
        <dbReference type="Proteomes" id="UP000178622"/>
    </source>
</evidence>
<evidence type="ECO:0000259" key="8">
    <source>
        <dbReference type="PROSITE" id="PS50850"/>
    </source>
</evidence>
<evidence type="ECO:0000256" key="4">
    <source>
        <dbReference type="ARBA" id="ARBA00022692"/>
    </source>
</evidence>
<dbReference type="InterPro" id="IPR020846">
    <property type="entry name" value="MFS_dom"/>
</dbReference>
<name>A0A1E8GJ18_9LACT</name>
<feature type="transmembrane region" description="Helical" evidence="7">
    <location>
        <begin position="313"/>
        <end position="334"/>
    </location>
</feature>
<dbReference type="PANTHER" id="PTHR23513">
    <property type="entry name" value="INTEGRAL MEMBRANE EFFLUX PROTEIN-RELATED"/>
    <property type="match status" value="1"/>
</dbReference>
<dbReference type="AlphaFoldDB" id="A0A1E8GJ18"/>
<evidence type="ECO:0000256" key="7">
    <source>
        <dbReference type="SAM" id="Phobius"/>
    </source>
</evidence>
<feature type="transmembrane region" description="Helical" evidence="7">
    <location>
        <begin position="381"/>
        <end position="399"/>
    </location>
</feature>
<sequence length="406" mass="44969">MNKIEKKNTLAISAGKVISRFGNIVFDYSNVTYLASKSNGSLAFVGIYQASESIISIIFNLFGGVIADRFNRKKIIIITDFLSGILCLLLSFFVSQAKYLLYLIVLANVVLAIFDCLSGPSYKSIVKEVIEKDNIQKFNSVLETSSRITQVLGPLIAVFIYKQAGMRGALLVDGTSFILSGLITMAVIPIVEVTLAEKKKFSLSNLVNDIKEGFIYVYSRKKIFYLIALSSFCNFLLAGYNLIIPFTDRMFNGSNVNIYGTILTAEAVGGIAGALLSSFFNKKLSEKKIIAFITANGLLLALLGIVFKYFQSIPVIFIIVAIFSFCLSNFNIQFFSKIQSEVDTEYLGRVFSIIFTVAVLFMPIGSLVFSAFLKANNPNNFIFLGIVMIIISIIFIFLIERLSSEK</sequence>
<dbReference type="CDD" id="cd06173">
    <property type="entry name" value="MFS_MefA_like"/>
    <property type="match status" value="1"/>
</dbReference>
<keyword evidence="6 7" id="KW-0472">Membrane</keyword>
<dbReference type="OrthoDB" id="9775268at2"/>
<dbReference type="SUPFAM" id="SSF103473">
    <property type="entry name" value="MFS general substrate transporter"/>
    <property type="match status" value="1"/>
</dbReference>
<evidence type="ECO:0000256" key="3">
    <source>
        <dbReference type="ARBA" id="ARBA00022475"/>
    </source>
</evidence>
<organism evidence="9 10">
    <name type="scientific">Floricoccus tropicus</name>
    <dbReference type="NCBI Taxonomy" id="1859473"/>
    <lineage>
        <taxon>Bacteria</taxon>
        <taxon>Bacillati</taxon>
        <taxon>Bacillota</taxon>
        <taxon>Bacilli</taxon>
        <taxon>Lactobacillales</taxon>
        <taxon>Streptococcaceae</taxon>
        <taxon>Floricoccus</taxon>
    </lineage>
</organism>
<dbReference type="GO" id="GO:0005886">
    <property type="term" value="C:plasma membrane"/>
    <property type="evidence" value="ECO:0007669"/>
    <property type="project" value="UniProtKB-SubCell"/>
</dbReference>
<feature type="transmembrane region" description="Helical" evidence="7">
    <location>
        <begin position="256"/>
        <end position="277"/>
    </location>
</feature>
<accession>A0A1E8GJ18</accession>
<dbReference type="STRING" id="1859473.BG261_08025"/>
<feature type="transmembrane region" description="Helical" evidence="7">
    <location>
        <begin position="75"/>
        <end position="93"/>
    </location>
</feature>
<dbReference type="GO" id="GO:0022857">
    <property type="term" value="F:transmembrane transporter activity"/>
    <property type="evidence" value="ECO:0007669"/>
    <property type="project" value="InterPro"/>
</dbReference>
<dbReference type="Gene3D" id="1.20.1250.20">
    <property type="entry name" value="MFS general substrate transporter like domains"/>
    <property type="match status" value="1"/>
</dbReference>
<proteinExistence type="predicted"/>
<reference evidence="10" key="1">
    <citation type="submission" date="2016-09" db="EMBL/GenBank/DDBJ databases">
        <title>Draft genome sequence of a novel species of the family Streptococcaceae isolated from flowers.</title>
        <authorList>
            <person name="Chuah L.-O."/>
            <person name="Yap K.-P."/>
            <person name="Thong K.L."/>
            <person name="Liong M.T."/>
            <person name="Ahmad R."/>
            <person name="Rusul G."/>
        </authorList>
    </citation>
    <scope>NUCLEOTIDE SEQUENCE [LARGE SCALE GENOMIC DNA]</scope>
    <source>
        <strain evidence="10">DF1</strain>
    </source>
</reference>
<evidence type="ECO:0000256" key="5">
    <source>
        <dbReference type="ARBA" id="ARBA00022989"/>
    </source>
</evidence>
<dbReference type="RefSeq" id="WP_070793229.1">
    <property type="nucleotide sequence ID" value="NZ_MKIR01000026.1"/>
</dbReference>
<dbReference type="PROSITE" id="PS50850">
    <property type="entry name" value="MFS"/>
    <property type="match status" value="1"/>
</dbReference>
<gene>
    <name evidence="9" type="ORF">BG261_08025</name>
</gene>
<keyword evidence="2" id="KW-0813">Transport</keyword>
<evidence type="ECO:0000256" key="2">
    <source>
        <dbReference type="ARBA" id="ARBA00022448"/>
    </source>
</evidence>
<dbReference type="InterPro" id="IPR011701">
    <property type="entry name" value="MFS"/>
</dbReference>
<feature type="transmembrane region" description="Helical" evidence="7">
    <location>
        <begin position="176"/>
        <end position="196"/>
    </location>
</feature>
<keyword evidence="5 7" id="KW-1133">Transmembrane helix</keyword>
<evidence type="ECO:0000256" key="6">
    <source>
        <dbReference type="ARBA" id="ARBA00023136"/>
    </source>
</evidence>
<evidence type="ECO:0000313" key="9">
    <source>
        <dbReference type="EMBL" id="OFI48221.1"/>
    </source>
</evidence>
<keyword evidence="3" id="KW-1003">Cell membrane</keyword>
<dbReference type="InterPro" id="IPR036259">
    <property type="entry name" value="MFS_trans_sf"/>
</dbReference>
<feature type="domain" description="Major facilitator superfamily (MFS) profile" evidence="8">
    <location>
        <begin position="8"/>
        <end position="403"/>
    </location>
</feature>
<comment type="caution">
    <text evidence="9">The sequence shown here is derived from an EMBL/GenBank/DDBJ whole genome shotgun (WGS) entry which is preliminary data.</text>
</comment>
<feature type="transmembrane region" description="Helical" evidence="7">
    <location>
        <begin position="42"/>
        <end position="63"/>
    </location>
</feature>
<dbReference type="EMBL" id="MKIR01000026">
    <property type="protein sequence ID" value="OFI48221.1"/>
    <property type="molecule type" value="Genomic_DNA"/>
</dbReference>
<evidence type="ECO:0000256" key="1">
    <source>
        <dbReference type="ARBA" id="ARBA00004651"/>
    </source>
</evidence>
<feature type="transmembrane region" description="Helical" evidence="7">
    <location>
        <begin position="346"/>
        <end position="369"/>
    </location>
</feature>
<protein>
    <submittedName>
        <fullName evidence="9">Macrolide ABC transporter permease</fullName>
    </submittedName>
</protein>